<dbReference type="STRING" id="400682.A0A1X7T9D3"/>
<dbReference type="Pfam" id="PF23414">
    <property type="entry name" value="Beta-prop_EML_2"/>
    <property type="match status" value="1"/>
</dbReference>
<dbReference type="eggNOG" id="KOG2106">
    <property type="taxonomic scope" value="Eukaryota"/>
</dbReference>
<keyword evidence="2" id="KW-0677">Repeat</keyword>
<dbReference type="PROSITE" id="PS50082">
    <property type="entry name" value="WD_REPEATS_2"/>
    <property type="match status" value="1"/>
</dbReference>
<dbReference type="SMART" id="SM00320">
    <property type="entry name" value="WD40"/>
    <property type="match status" value="9"/>
</dbReference>
<feature type="repeat" description="WD" evidence="3">
    <location>
        <begin position="331"/>
        <end position="362"/>
    </location>
</feature>
<dbReference type="Gene3D" id="2.130.10.10">
    <property type="entry name" value="YVTN repeat-like/Quinoprotein amine dehydrogenase"/>
    <property type="match status" value="2"/>
</dbReference>
<feature type="domain" description="EML-like first beta-propeller" evidence="4">
    <location>
        <begin position="53"/>
        <end position="307"/>
    </location>
</feature>
<dbReference type="Pfam" id="PF23409">
    <property type="entry name" value="Beta-prop_EML"/>
    <property type="match status" value="1"/>
</dbReference>
<sequence length="523" mass="57727">MADKTAPPSQLRLEWVYGYRGNQCRNNLYYNGDGDAVYFVAGVAIVHNVAQKKQRFFKGHSDDILCLAIHPNKELFATGQIGKDPFICVWNSKTMEMVSILQGGHDRGIATVAFSSDGEKLVSTGMDDYHCITVWDWRKGKQIASTRGHGDKIFDCKFTPSSSNQLVSCGVKHVKFWTLCGNALTGKKGVFGKKGEVQTVLSIGFSKNDTLFTGTFSGDIYQWKGHTLDNVIKSAHNGPVHSIHASDDGFASGGKDGKLCLWNEDFTPVACIDLTRTSAGYKGLCLRSVCWEGEKVLAGTKDGEVFEIRVEDKENPVTVARGHGEGELWGLASHPSQAIFATGSDDKTVRVWSATSREVLQLCHASHPVRSVAFSPAGDHIAAGQQDGSFVVFNLNNNLSVVFQKKDRKEVLHEMKYSPDAHYLAVGSNDNFVDVYDVSEGYKRVGTCRGSSSFITHLDWSEDSQFIVTNSGASEKLYYKIPVIDDPITYASFMSVKILRKSDFVAVFEKYKQILFLIVSISR</sequence>
<dbReference type="PANTHER" id="PTHR13720:SF33">
    <property type="entry name" value="HELP DOMAIN-CONTAINING PROTEIN"/>
    <property type="match status" value="1"/>
</dbReference>
<keyword evidence="1 3" id="KW-0853">WD repeat</keyword>
<dbReference type="SUPFAM" id="SSF50978">
    <property type="entry name" value="WD40 repeat-like"/>
    <property type="match status" value="2"/>
</dbReference>
<dbReference type="PANTHER" id="PTHR13720">
    <property type="entry name" value="WD-40 REPEAT PROTEIN"/>
    <property type="match status" value="1"/>
</dbReference>
<evidence type="ECO:0000259" key="5">
    <source>
        <dbReference type="Pfam" id="PF23414"/>
    </source>
</evidence>
<evidence type="ECO:0000259" key="4">
    <source>
        <dbReference type="Pfam" id="PF23409"/>
    </source>
</evidence>
<evidence type="ECO:0000313" key="6">
    <source>
        <dbReference type="EnsemblMetazoa" id="Aqu2.1.10905_001"/>
    </source>
</evidence>
<dbReference type="AlphaFoldDB" id="A0A1X7T9D3"/>
<dbReference type="EnsemblMetazoa" id="Aqu2.1.10905_001">
    <property type="protein sequence ID" value="Aqu2.1.10905_001"/>
    <property type="gene ID" value="Aqu2.1.10905"/>
</dbReference>
<dbReference type="InterPro" id="IPR005108">
    <property type="entry name" value="HELP"/>
</dbReference>
<protein>
    <submittedName>
        <fullName evidence="6">Uncharacterized protein</fullName>
    </submittedName>
</protein>
<dbReference type="InterPro" id="IPR050630">
    <property type="entry name" value="WD_repeat_EMAP"/>
</dbReference>
<evidence type="ECO:0000256" key="2">
    <source>
        <dbReference type="ARBA" id="ARBA00022737"/>
    </source>
</evidence>
<feature type="domain" description="EML-like second beta-propeller" evidence="5">
    <location>
        <begin position="328"/>
        <end position="484"/>
    </location>
</feature>
<organism evidence="6">
    <name type="scientific">Amphimedon queenslandica</name>
    <name type="common">Sponge</name>
    <dbReference type="NCBI Taxonomy" id="400682"/>
    <lineage>
        <taxon>Eukaryota</taxon>
        <taxon>Metazoa</taxon>
        <taxon>Porifera</taxon>
        <taxon>Demospongiae</taxon>
        <taxon>Heteroscleromorpha</taxon>
        <taxon>Haplosclerida</taxon>
        <taxon>Niphatidae</taxon>
        <taxon>Amphimedon</taxon>
    </lineage>
</organism>
<dbReference type="FunFam" id="2.130.10.10:FF:000040">
    <property type="entry name" value="echinoderm microtubule-associated protein-like 6 isoform X1"/>
    <property type="match status" value="1"/>
</dbReference>
<evidence type="ECO:0000256" key="1">
    <source>
        <dbReference type="ARBA" id="ARBA00022574"/>
    </source>
</evidence>
<dbReference type="InterPro" id="IPR055439">
    <property type="entry name" value="Beta-prop_EML_1st"/>
</dbReference>
<dbReference type="InterPro" id="IPR036322">
    <property type="entry name" value="WD40_repeat_dom_sf"/>
</dbReference>
<dbReference type="OrthoDB" id="47802at2759"/>
<dbReference type="FunFam" id="2.130.10.10:FF:000044">
    <property type="entry name" value="echinoderm microtubule-associated protein-like 6 isoform X1"/>
    <property type="match status" value="1"/>
</dbReference>
<evidence type="ECO:0000256" key="3">
    <source>
        <dbReference type="PROSITE-ProRule" id="PRU00221"/>
    </source>
</evidence>
<dbReference type="InParanoid" id="A0A1X7T9D3"/>
<dbReference type="InterPro" id="IPR055442">
    <property type="entry name" value="Beta-prop_EML-like_2nd"/>
</dbReference>
<proteinExistence type="predicted"/>
<dbReference type="Pfam" id="PF03451">
    <property type="entry name" value="HELP"/>
    <property type="match status" value="1"/>
</dbReference>
<reference evidence="6" key="1">
    <citation type="submission" date="2017-05" db="UniProtKB">
        <authorList>
            <consortium name="EnsemblMetazoa"/>
        </authorList>
    </citation>
    <scope>IDENTIFICATION</scope>
</reference>
<dbReference type="InterPro" id="IPR015943">
    <property type="entry name" value="WD40/YVTN_repeat-like_dom_sf"/>
</dbReference>
<accession>A0A1X7T9D3</accession>
<dbReference type="GO" id="GO:0008017">
    <property type="term" value="F:microtubule binding"/>
    <property type="evidence" value="ECO:0007669"/>
    <property type="project" value="TreeGrafter"/>
</dbReference>
<name>A0A1X7T9D3_AMPQE</name>
<dbReference type="InterPro" id="IPR001680">
    <property type="entry name" value="WD40_rpt"/>
</dbReference>